<evidence type="ECO:0000256" key="1">
    <source>
        <dbReference type="SAM" id="SignalP"/>
    </source>
</evidence>
<evidence type="ECO:0008006" key="4">
    <source>
        <dbReference type="Google" id="ProtNLM"/>
    </source>
</evidence>
<comment type="caution">
    <text evidence="2">The sequence shown here is derived from an EMBL/GenBank/DDBJ whole genome shotgun (WGS) entry which is preliminary data.</text>
</comment>
<dbReference type="Proteomes" id="UP000624325">
    <property type="component" value="Unassembled WGS sequence"/>
</dbReference>
<protein>
    <recommendedName>
        <fullName evidence="4">Lipoprotein</fullName>
    </recommendedName>
</protein>
<reference evidence="2 3" key="1">
    <citation type="submission" date="2021-01" db="EMBL/GenBank/DDBJ databases">
        <title>Whole genome shotgun sequence of Asanoa iriomotensis NBRC 100142.</title>
        <authorList>
            <person name="Komaki H."/>
            <person name="Tamura T."/>
        </authorList>
    </citation>
    <scope>NUCLEOTIDE SEQUENCE [LARGE SCALE GENOMIC DNA]</scope>
    <source>
        <strain evidence="2 3">NBRC 100142</strain>
    </source>
</reference>
<evidence type="ECO:0000313" key="3">
    <source>
        <dbReference type="Proteomes" id="UP000624325"/>
    </source>
</evidence>
<dbReference type="EMBL" id="BONC01000023">
    <property type="protein sequence ID" value="GIF57428.1"/>
    <property type="molecule type" value="Genomic_DNA"/>
</dbReference>
<gene>
    <name evidence="2" type="ORF">Air01nite_35230</name>
</gene>
<feature type="signal peptide" evidence="1">
    <location>
        <begin position="1"/>
        <end position="31"/>
    </location>
</feature>
<dbReference type="PROSITE" id="PS51257">
    <property type="entry name" value="PROKAR_LIPOPROTEIN"/>
    <property type="match status" value="1"/>
</dbReference>
<feature type="chain" id="PRO_5045827123" description="Lipoprotein" evidence="1">
    <location>
        <begin position="32"/>
        <end position="190"/>
    </location>
</feature>
<proteinExistence type="predicted"/>
<sequence length="190" mass="20342">MVNKVSLRAAKARLGWAVVAAVCVAVVVASAGCSSARGGDGVRDPRAYEIDDGRVLLETGLERAALSVPSCLGPSLKYALVDDGFGYYYKVFLAATGSVDCMDELVVGNGMTRVPEKTRVGDASEDKPLAFRRSWMDDEVVAKMGWQLGPAEKFQEFGVGLPTQYAVTALVQHVPNSAELRVYVYAFRGG</sequence>
<keyword evidence="1" id="KW-0732">Signal</keyword>
<evidence type="ECO:0000313" key="2">
    <source>
        <dbReference type="EMBL" id="GIF57428.1"/>
    </source>
</evidence>
<accession>A0ABQ4C3Q8</accession>
<keyword evidence="3" id="KW-1185">Reference proteome</keyword>
<organism evidence="2 3">
    <name type="scientific">Asanoa iriomotensis</name>
    <dbReference type="NCBI Taxonomy" id="234613"/>
    <lineage>
        <taxon>Bacteria</taxon>
        <taxon>Bacillati</taxon>
        <taxon>Actinomycetota</taxon>
        <taxon>Actinomycetes</taxon>
        <taxon>Micromonosporales</taxon>
        <taxon>Micromonosporaceae</taxon>
        <taxon>Asanoa</taxon>
    </lineage>
</organism>
<name>A0ABQ4C3Q8_9ACTN</name>